<keyword evidence="1 4" id="KW-0808">Transferase</keyword>
<dbReference type="PANTHER" id="PTHR47087">
    <property type="entry name" value="METHIONINE S-METHYLTRANSFERASE"/>
    <property type="match status" value="1"/>
</dbReference>
<dbReference type="Gene3D" id="3.90.1150.10">
    <property type="entry name" value="Aspartate Aminotransferase, domain 1"/>
    <property type="match status" value="1"/>
</dbReference>
<dbReference type="OMA" id="CFQTYHF"/>
<evidence type="ECO:0000313" key="4">
    <source>
        <dbReference type="EMBL" id="KMZ67439.1"/>
    </source>
</evidence>
<dbReference type="STRING" id="29655.A0A0K9PEN8"/>
<feature type="domain" description="Aminotransferase class I/classII large" evidence="2">
    <location>
        <begin position="726"/>
        <end position="1060"/>
    </location>
</feature>
<dbReference type="InterPro" id="IPR029063">
    <property type="entry name" value="SAM-dependent_MTases_sf"/>
</dbReference>
<dbReference type="Gene3D" id="3.40.640.10">
    <property type="entry name" value="Type I PLP-dependent aspartate aminotransferase-like (Major domain)"/>
    <property type="match status" value="1"/>
</dbReference>
<comment type="similarity">
    <text evidence="1">Belongs to the class I-like SAM-binding methyltransferase superfamily.</text>
</comment>
<dbReference type="InterPro" id="IPR004839">
    <property type="entry name" value="Aminotransferase_I/II_large"/>
</dbReference>
<gene>
    <name evidence="4" type="ORF">ZOSMA_268G00080</name>
</gene>
<dbReference type="EMBL" id="LFYR01000911">
    <property type="protein sequence ID" value="KMZ67439.1"/>
    <property type="molecule type" value="Genomic_DNA"/>
</dbReference>
<keyword evidence="5" id="KW-1185">Reference proteome</keyword>
<dbReference type="GO" id="GO:0030170">
    <property type="term" value="F:pyridoxal phosphate binding"/>
    <property type="evidence" value="ECO:0007669"/>
    <property type="project" value="InterPro"/>
</dbReference>
<keyword evidence="1 4" id="KW-0489">Methyltransferase</keyword>
<evidence type="ECO:0000256" key="1">
    <source>
        <dbReference type="PROSITE-ProRule" id="PRU00888"/>
    </source>
</evidence>
<comment type="catalytic activity">
    <reaction evidence="1">
        <text>L-methionine + S-adenosyl-L-methionine = S-methyl-L-methionine + S-adenosyl-L-homocysteine</text>
        <dbReference type="Rhea" id="RHEA:13761"/>
        <dbReference type="ChEBI" id="CHEBI:57844"/>
        <dbReference type="ChEBI" id="CHEBI:57856"/>
        <dbReference type="ChEBI" id="CHEBI:58252"/>
        <dbReference type="ChEBI" id="CHEBI:59789"/>
        <dbReference type="EC" id="2.1.1.12"/>
    </reaction>
</comment>
<feature type="domain" description="Methyltransferase" evidence="3">
    <location>
        <begin position="112"/>
        <end position="161"/>
    </location>
</feature>
<dbReference type="SUPFAM" id="SSF53335">
    <property type="entry name" value="S-adenosyl-L-methionine-dependent methyltransferases"/>
    <property type="match status" value="1"/>
</dbReference>
<evidence type="ECO:0000259" key="2">
    <source>
        <dbReference type="Pfam" id="PF00155"/>
    </source>
</evidence>
<accession>A0A0K9PEN8</accession>
<dbReference type="GO" id="GO:0032259">
    <property type="term" value="P:methylation"/>
    <property type="evidence" value="ECO:0007669"/>
    <property type="project" value="UniProtKB-UniRule"/>
</dbReference>
<comment type="caution">
    <text evidence="4">The sequence shown here is derived from an EMBL/GenBank/DDBJ whole genome shotgun (WGS) entry which is preliminary data.</text>
</comment>
<dbReference type="OrthoDB" id="540004at2759"/>
<proteinExistence type="inferred from homology"/>
<dbReference type="AlphaFoldDB" id="A0A0K9PEN8"/>
<name>A0A0K9PEN8_ZOSMR</name>
<sequence>MEEFLSDCGKSGDSAYAAIRSVLDRLENPASRSDARVFLTDLQKRFDSNDSSADCFQRYHFRIHDVVFQNSDGYKQKKKMTLMEIPSIFVPEDWSFTFYEGINRHPDSIFKDKLVTELGCGNGWISIALADKCSPTKVYGLDINPRAIKIAQINLYLNALDENGQLIYDEEGKTLLDRVEFHESDLLSYCRDHNIELDRIIGCIPQILNPNPEAMSKMITENASEEFLYSLSNYCALQGFVEDQFGLGLIARAVEEGISAIKPLGIMVFNIGGRPGQGVCKRLFERRGFQITKLWQTKITQATDTDISALVEIEKTSRHRFEFFMGLVGDQPICARTAWAYGKAGGSISHALSVFSCQLRQPHQVKIIFDFLKNGFQEISSSLDLSFDDDSVADEKIPFLAYLANTLKTNIFFPYEPPGGSMRFRNLIAGFMRKYHHIPLDMDNVIVFPSRAVAIEDALHLFSPRLAIVDEHLTKHFPKQWITSLAIKDNADNSIPNDTVTVIEAPRQSDLMIELIKKLKPQVVITGMAHFEAVTSSAFEHLITSTGEIGCRLFVDISDHLELSSLPGSNGALKYLAGHILPPHVAIICGLVKNQVYSDLEVAFIISEEQSIIKALSKSVELLEGNTALFSQYYYGCLIHELLSFQIAERKLSDKREYVDDKFSKVIDFASSATHVLKNAELSICDSKAPTVIHMDVDKSYLSVPSSVKASIFESFARQNIIESEIDVRSGIQHLVQSCYKFSTDNSSEFVYSDAPLALFKKLVLCCIQEGGTFLFPSGCNGNYMSAAKFLRANVVTVPTQYEDGFKFSGRNLAGALHTVNRPWVYLSGPTAIPSGALYSNEEIQEIISICHEAGARVVIDTSFSGLEFTTEGWNGWNLEDILSKLPHADSSFCVSLIGGLSFGLLMGGLDFGFLILNQSQLIDAFYTFPGLNKPHSTVKYAVKKLLVEQKAHNLLEHDIVEQKCILKNRSNRLTEKLKSCGWDVVKCHSGISLVAKPTAYLGKHVILNDYKVELSDNNFREAVFRVTGLCINSGVWTGIPYYCRFTIALSDNDFEQALECIAQFKKLVLES</sequence>
<dbReference type="InterPro" id="IPR015424">
    <property type="entry name" value="PyrdxlP-dep_Trfase"/>
</dbReference>
<dbReference type="InterPro" id="IPR025779">
    <property type="entry name" value="Met_S-MeTrfase"/>
</dbReference>
<dbReference type="Proteomes" id="UP000036987">
    <property type="component" value="Unassembled WGS sequence"/>
</dbReference>
<dbReference type="InterPro" id="IPR025714">
    <property type="entry name" value="Methyltranfer_dom"/>
</dbReference>
<dbReference type="EC" id="2.1.1.12" evidence="1"/>
<organism evidence="4 5">
    <name type="scientific">Zostera marina</name>
    <name type="common">Eelgrass</name>
    <dbReference type="NCBI Taxonomy" id="29655"/>
    <lineage>
        <taxon>Eukaryota</taxon>
        <taxon>Viridiplantae</taxon>
        <taxon>Streptophyta</taxon>
        <taxon>Embryophyta</taxon>
        <taxon>Tracheophyta</taxon>
        <taxon>Spermatophyta</taxon>
        <taxon>Magnoliopsida</taxon>
        <taxon>Liliopsida</taxon>
        <taxon>Zosteraceae</taxon>
        <taxon>Zostera</taxon>
    </lineage>
</organism>
<dbReference type="PROSITE" id="PS51555">
    <property type="entry name" value="SAM_MT12"/>
    <property type="match status" value="1"/>
</dbReference>
<dbReference type="Pfam" id="PF13847">
    <property type="entry name" value="Methyltransf_31"/>
    <property type="match status" value="1"/>
</dbReference>
<dbReference type="PANTHER" id="PTHR47087:SF1">
    <property type="entry name" value="METHIONINE S-METHYLTRANSFERASE"/>
    <property type="match status" value="1"/>
</dbReference>
<reference evidence="5" key="1">
    <citation type="journal article" date="2016" name="Nature">
        <title>The genome of the seagrass Zostera marina reveals angiosperm adaptation to the sea.</title>
        <authorList>
            <person name="Olsen J.L."/>
            <person name="Rouze P."/>
            <person name="Verhelst B."/>
            <person name="Lin Y.-C."/>
            <person name="Bayer T."/>
            <person name="Collen J."/>
            <person name="Dattolo E."/>
            <person name="De Paoli E."/>
            <person name="Dittami S."/>
            <person name="Maumus F."/>
            <person name="Michel G."/>
            <person name="Kersting A."/>
            <person name="Lauritano C."/>
            <person name="Lohaus R."/>
            <person name="Toepel M."/>
            <person name="Tonon T."/>
            <person name="Vanneste K."/>
            <person name="Amirebrahimi M."/>
            <person name="Brakel J."/>
            <person name="Bostroem C."/>
            <person name="Chovatia M."/>
            <person name="Grimwood J."/>
            <person name="Jenkins J.W."/>
            <person name="Jueterbock A."/>
            <person name="Mraz A."/>
            <person name="Stam W.T."/>
            <person name="Tice H."/>
            <person name="Bornberg-Bauer E."/>
            <person name="Green P.J."/>
            <person name="Pearson G.A."/>
            <person name="Procaccini G."/>
            <person name="Duarte C.M."/>
            <person name="Schmutz J."/>
            <person name="Reusch T.B.H."/>
            <person name="Van de Peer Y."/>
        </authorList>
    </citation>
    <scope>NUCLEOTIDE SEQUENCE [LARGE SCALE GENOMIC DNA]</scope>
    <source>
        <strain evidence="5">cv. Finnish</strain>
    </source>
</reference>
<keyword evidence="1" id="KW-0949">S-adenosyl-L-methionine</keyword>
<dbReference type="Gene3D" id="3.40.50.150">
    <property type="entry name" value="Vaccinia Virus protein VP39"/>
    <property type="match status" value="1"/>
</dbReference>
<dbReference type="Pfam" id="PF00155">
    <property type="entry name" value="Aminotran_1_2"/>
    <property type="match status" value="1"/>
</dbReference>
<dbReference type="InterPro" id="IPR015422">
    <property type="entry name" value="PyrdxlP-dep_Trfase_small"/>
</dbReference>
<evidence type="ECO:0000259" key="3">
    <source>
        <dbReference type="Pfam" id="PF13847"/>
    </source>
</evidence>
<dbReference type="GO" id="GO:0030732">
    <property type="term" value="F:methionine S-methyltransferase activity"/>
    <property type="evidence" value="ECO:0007669"/>
    <property type="project" value="UniProtKB-UniRule"/>
</dbReference>
<dbReference type="SUPFAM" id="SSF53383">
    <property type="entry name" value="PLP-dependent transferases"/>
    <property type="match status" value="2"/>
</dbReference>
<dbReference type="GO" id="GO:0008757">
    <property type="term" value="F:S-adenosylmethionine-dependent methyltransferase activity"/>
    <property type="evidence" value="ECO:0000318"/>
    <property type="project" value="GO_Central"/>
</dbReference>
<evidence type="ECO:0000313" key="5">
    <source>
        <dbReference type="Proteomes" id="UP000036987"/>
    </source>
</evidence>
<dbReference type="CDD" id="cd02440">
    <property type="entry name" value="AdoMet_MTases"/>
    <property type="match status" value="1"/>
</dbReference>
<protein>
    <recommendedName>
        <fullName evidence="1">methionine S-methyltransferase</fullName>
        <ecNumber evidence="1">2.1.1.12</ecNumber>
    </recommendedName>
</protein>
<dbReference type="InterPro" id="IPR015421">
    <property type="entry name" value="PyrdxlP-dep_Trfase_major"/>
</dbReference>